<protein>
    <submittedName>
        <fullName evidence="1">Uncharacterized protein</fullName>
    </submittedName>
</protein>
<dbReference type="EMBL" id="PFAY01000023">
    <property type="protein sequence ID" value="PIT92968.1"/>
    <property type="molecule type" value="Genomic_DNA"/>
</dbReference>
<proteinExistence type="predicted"/>
<dbReference type="Proteomes" id="UP000229112">
    <property type="component" value="Unassembled WGS sequence"/>
</dbReference>
<evidence type="ECO:0000313" key="2">
    <source>
        <dbReference type="Proteomes" id="UP000229112"/>
    </source>
</evidence>
<evidence type="ECO:0000313" key="1">
    <source>
        <dbReference type="EMBL" id="PIT92968.1"/>
    </source>
</evidence>
<comment type="caution">
    <text evidence="1">The sequence shown here is derived from an EMBL/GenBank/DDBJ whole genome shotgun (WGS) entry which is preliminary data.</text>
</comment>
<organism evidence="1 2">
    <name type="scientific">Candidatus Harrisonbacteria bacterium CG10_big_fil_rev_8_21_14_0_10_38_8</name>
    <dbReference type="NCBI Taxonomy" id="1974582"/>
    <lineage>
        <taxon>Bacteria</taxon>
        <taxon>Candidatus Harrisoniibacteriota</taxon>
    </lineage>
</organism>
<name>A0A2M6WJI3_9BACT</name>
<sequence>MKNKDIPNQIVLCEEFLNQKVKYFFTTKEKSIFLTNIEKNNDPVPEGIPVILRLSSSNSTAISKTVSLRLTEEEIGKAIWKIFLSIQSKASIRLKTNPVDLRIADVKLEKEEDGRVSIQQTIVSKHTYMNFPQNPLTVQNIHANLSSQVTQPLVFISNNKTSICLNGSQVKKINWGFLNIEKAFEKELNLNKQGFDQLIKRYKKNSLSKSMQLLTKKILISSQTELLEKLNNFFEKKEEKNVIYYSRKYQELITFGNKLKSKVRYQEFIQEKALKKFSFTLQLTKELEDNIPLDTRLAILSYLEYQTNSKINKIVQRQLRWLNNK</sequence>
<accession>A0A2M6WJI3</accession>
<dbReference type="AlphaFoldDB" id="A0A2M6WJI3"/>
<gene>
    <name evidence="1" type="ORF">COU06_02465</name>
</gene>
<reference evidence="2" key="1">
    <citation type="submission" date="2017-09" db="EMBL/GenBank/DDBJ databases">
        <title>Depth-based differentiation of microbial function through sediment-hosted aquifers and enrichment of novel symbionts in the deep terrestrial subsurface.</title>
        <authorList>
            <person name="Probst A.J."/>
            <person name="Ladd B."/>
            <person name="Jarett J.K."/>
            <person name="Geller-Mcgrath D.E."/>
            <person name="Sieber C.M.K."/>
            <person name="Emerson J.B."/>
            <person name="Anantharaman K."/>
            <person name="Thomas B.C."/>
            <person name="Malmstrom R."/>
            <person name="Stieglmeier M."/>
            <person name="Klingl A."/>
            <person name="Woyke T."/>
            <person name="Ryan C.M."/>
            <person name="Banfield J.F."/>
        </authorList>
    </citation>
    <scope>NUCLEOTIDE SEQUENCE [LARGE SCALE GENOMIC DNA]</scope>
</reference>